<gene>
    <name evidence="1" type="ORF">WMO26_07120</name>
</gene>
<dbReference type="EMBL" id="JBBMFD010000009">
    <property type="protein sequence ID" value="MEQ2440593.1"/>
    <property type="molecule type" value="Genomic_DNA"/>
</dbReference>
<reference evidence="1 2" key="1">
    <citation type="submission" date="2024-03" db="EMBL/GenBank/DDBJ databases">
        <title>Human intestinal bacterial collection.</title>
        <authorList>
            <person name="Pauvert C."/>
            <person name="Hitch T.C.A."/>
            <person name="Clavel T."/>
        </authorList>
    </citation>
    <scope>NUCLEOTIDE SEQUENCE [LARGE SCALE GENOMIC DNA]</scope>
    <source>
        <strain evidence="1 2">CLA-JM-H44</strain>
    </source>
</reference>
<dbReference type="InterPro" id="IPR050708">
    <property type="entry name" value="T6SS_VgrG/RHS"/>
</dbReference>
<dbReference type="Gene3D" id="2.180.10.10">
    <property type="entry name" value="RHS repeat-associated core"/>
    <property type="match status" value="1"/>
</dbReference>
<dbReference type="RefSeq" id="WP_349219254.1">
    <property type="nucleotide sequence ID" value="NZ_JBBMFD010000009.1"/>
</dbReference>
<dbReference type="Proteomes" id="UP001489509">
    <property type="component" value="Unassembled WGS sequence"/>
</dbReference>
<protein>
    <submittedName>
        <fullName evidence="1">RHS repeat-associated core domain-containing protein</fullName>
    </submittedName>
</protein>
<keyword evidence="2" id="KW-1185">Reference proteome</keyword>
<proteinExistence type="predicted"/>
<dbReference type="InterPro" id="IPR022385">
    <property type="entry name" value="Rhs_assc_core"/>
</dbReference>
<dbReference type="NCBIfam" id="TIGR03696">
    <property type="entry name" value="Rhs_assc_core"/>
    <property type="match status" value="1"/>
</dbReference>
<evidence type="ECO:0000313" key="1">
    <source>
        <dbReference type="EMBL" id="MEQ2440593.1"/>
    </source>
</evidence>
<accession>A0ABV1E3H1</accession>
<comment type="caution">
    <text evidence="1">The sequence shown here is derived from an EMBL/GenBank/DDBJ whole genome shotgun (WGS) entry which is preliminary data.</text>
</comment>
<organism evidence="1 2">
    <name type="scientific">Solibaculum intestinale</name>
    <dbReference type="NCBI Taxonomy" id="3133165"/>
    <lineage>
        <taxon>Bacteria</taxon>
        <taxon>Bacillati</taxon>
        <taxon>Bacillota</taxon>
        <taxon>Clostridia</taxon>
        <taxon>Eubacteriales</taxon>
        <taxon>Oscillospiraceae</taxon>
        <taxon>Solibaculum</taxon>
    </lineage>
</organism>
<dbReference type="PANTHER" id="PTHR32305">
    <property type="match status" value="1"/>
</dbReference>
<dbReference type="PANTHER" id="PTHR32305:SF15">
    <property type="entry name" value="PROTEIN RHSA-RELATED"/>
    <property type="match status" value="1"/>
</dbReference>
<evidence type="ECO:0000313" key="2">
    <source>
        <dbReference type="Proteomes" id="UP001489509"/>
    </source>
</evidence>
<sequence length="248" mass="27393">MVSLVQNCYRSYYYDEESGLYYLNSRYYDSETCRFINADGYVSTGQGLMATNMFSYCGNNPVMNIDESGLFFDQIGKFFSDIGNIMSKTFAKIFNIGRKSVEINYGGGYGVGVKTNVFGVAKVEATGIAYGQYYNLSDEGWKSVGRSSISGSVGITDNVQLSAGASYEAPYEEVQKKGLMFAENGNSSYWAEVDFFGMSYGAVKNEDNSDAIFTLGAGIYAIVGVEGDITVNISEIIREWDNPKNEEW</sequence>
<name>A0ABV1E3H1_9FIRM</name>